<dbReference type="Pfam" id="PF11720">
    <property type="entry name" value="Inhibitor_I78"/>
    <property type="match status" value="1"/>
</dbReference>
<accession>A0ABY6C7J0</accession>
<dbReference type="InterPro" id="IPR021719">
    <property type="entry name" value="Prot_inh_I78"/>
</dbReference>
<dbReference type="PROSITE" id="PS51257">
    <property type="entry name" value="PROKAR_LIPOPROTEIN"/>
    <property type="match status" value="1"/>
</dbReference>
<evidence type="ECO:0000313" key="2">
    <source>
        <dbReference type="Proteomes" id="UP001061862"/>
    </source>
</evidence>
<proteinExistence type="predicted"/>
<dbReference type="Gene3D" id="3.30.10.10">
    <property type="entry name" value="Trypsin Inhibitor V, subunit A"/>
    <property type="match status" value="1"/>
</dbReference>
<keyword evidence="1" id="KW-0614">Plasmid</keyword>
<sequence>MSFRLQTSAALAIATILVGCSNTTPPVAQLPPLTDCGASELQDQVGQPVRGASASDATVDGIPVRSKGDVRVIAPGQAVIQNYSEDRLNLETDASGNLVRASCG</sequence>
<dbReference type="EMBL" id="CP104964">
    <property type="protein sequence ID" value="UXN68176.1"/>
    <property type="molecule type" value="Genomic_DNA"/>
</dbReference>
<dbReference type="RefSeq" id="WP_262165884.1">
    <property type="nucleotide sequence ID" value="NZ_CP104964.1"/>
</dbReference>
<reference evidence="1 2" key="1">
    <citation type="submission" date="2022-09" db="EMBL/GenBank/DDBJ databases">
        <title>Interaction between co-microsymbionts with complementary sets of symbiotic genes in legume-rhizobium systems.</title>
        <authorList>
            <person name="Safronova V."/>
            <person name="Sazanova A."/>
            <person name="Afonin A."/>
            <person name="Chirak E."/>
        </authorList>
    </citation>
    <scope>NUCLEOTIDE SEQUENCE [LARGE SCALE GENOMIC DNA]</scope>
    <source>
        <strain evidence="1 2">A18/4-1</strain>
        <plasmid evidence="1 2">p_unnamed1</plasmid>
    </source>
</reference>
<name>A0ABY6C7J0_9HYPH</name>
<gene>
    <name evidence="1" type="ORF">N8A98_01295</name>
</gene>
<protein>
    <submittedName>
        <fullName evidence="1">I78 family peptidase inhibitor</fullName>
    </submittedName>
</protein>
<geneLocation type="plasmid" evidence="1 2">
    <name>p_unnamed1</name>
</geneLocation>
<keyword evidence="2" id="KW-1185">Reference proteome</keyword>
<organism evidence="1 2">
    <name type="scientific">Devosia neptuniae</name>
    <dbReference type="NCBI Taxonomy" id="191302"/>
    <lineage>
        <taxon>Bacteria</taxon>
        <taxon>Pseudomonadati</taxon>
        <taxon>Pseudomonadota</taxon>
        <taxon>Alphaproteobacteria</taxon>
        <taxon>Hyphomicrobiales</taxon>
        <taxon>Devosiaceae</taxon>
        <taxon>Devosia</taxon>
    </lineage>
</organism>
<dbReference type="Proteomes" id="UP001061862">
    <property type="component" value="Plasmid p_unnamed1"/>
</dbReference>
<evidence type="ECO:0000313" key="1">
    <source>
        <dbReference type="EMBL" id="UXN68176.1"/>
    </source>
</evidence>